<dbReference type="Proteomes" id="UP000886998">
    <property type="component" value="Unassembled WGS sequence"/>
</dbReference>
<sequence length="98" mass="11219">MIENCFMFTVHFLRPIHDLFGDHPPSKLLCEGIQKVFLCVRCRRLFCKLFRALDSPMTSSPCTLQMSWAISAALLASMKSEEGQVSKALRFTSCIFHF</sequence>
<name>A0A8X6Y1G6_9ARAC</name>
<dbReference type="EMBL" id="BMAV01014231">
    <property type="protein sequence ID" value="GFY62473.1"/>
    <property type="molecule type" value="Genomic_DNA"/>
</dbReference>
<protein>
    <submittedName>
        <fullName evidence="1">Uncharacterized protein</fullName>
    </submittedName>
</protein>
<organism evidence="1 2">
    <name type="scientific">Trichonephila inaurata madagascariensis</name>
    <dbReference type="NCBI Taxonomy" id="2747483"/>
    <lineage>
        <taxon>Eukaryota</taxon>
        <taxon>Metazoa</taxon>
        <taxon>Ecdysozoa</taxon>
        <taxon>Arthropoda</taxon>
        <taxon>Chelicerata</taxon>
        <taxon>Arachnida</taxon>
        <taxon>Araneae</taxon>
        <taxon>Araneomorphae</taxon>
        <taxon>Entelegynae</taxon>
        <taxon>Araneoidea</taxon>
        <taxon>Nephilidae</taxon>
        <taxon>Trichonephila</taxon>
        <taxon>Trichonephila inaurata</taxon>
    </lineage>
</organism>
<gene>
    <name evidence="1" type="ORF">TNIN_194681</name>
</gene>
<keyword evidence="2" id="KW-1185">Reference proteome</keyword>
<evidence type="ECO:0000313" key="1">
    <source>
        <dbReference type="EMBL" id="GFY62473.1"/>
    </source>
</evidence>
<proteinExistence type="predicted"/>
<accession>A0A8X6Y1G6</accession>
<comment type="caution">
    <text evidence="1">The sequence shown here is derived from an EMBL/GenBank/DDBJ whole genome shotgun (WGS) entry which is preliminary data.</text>
</comment>
<reference evidence="1" key="1">
    <citation type="submission" date="2020-08" db="EMBL/GenBank/DDBJ databases">
        <title>Multicomponent nature underlies the extraordinary mechanical properties of spider dragline silk.</title>
        <authorList>
            <person name="Kono N."/>
            <person name="Nakamura H."/>
            <person name="Mori M."/>
            <person name="Yoshida Y."/>
            <person name="Ohtoshi R."/>
            <person name="Malay A.D."/>
            <person name="Moran D.A.P."/>
            <person name="Tomita M."/>
            <person name="Numata K."/>
            <person name="Arakawa K."/>
        </authorList>
    </citation>
    <scope>NUCLEOTIDE SEQUENCE</scope>
</reference>
<dbReference type="AlphaFoldDB" id="A0A8X6Y1G6"/>
<evidence type="ECO:0000313" key="2">
    <source>
        <dbReference type="Proteomes" id="UP000886998"/>
    </source>
</evidence>